<dbReference type="PANTHER" id="PTHR43205">
    <property type="entry name" value="PROSTAGLANDIN REDUCTASE"/>
    <property type="match status" value="1"/>
</dbReference>
<reference evidence="3 4" key="1">
    <citation type="submission" date="2021-03" db="EMBL/GenBank/DDBJ databases">
        <authorList>
            <person name="Kim M.K."/>
        </authorList>
    </citation>
    <scope>NUCLEOTIDE SEQUENCE [LARGE SCALE GENOMIC DNA]</scope>
    <source>
        <strain evidence="3 4">BT442</strain>
    </source>
</reference>
<evidence type="ECO:0000313" key="4">
    <source>
        <dbReference type="Proteomes" id="UP000664369"/>
    </source>
</evidence>
<feature type="domain" description="Enoyl reductase (ER)" evidence="2">
    <location>
        <begin position="19"/>
        <end position="342"/>
    </location>
</feature>
<dbReference type="InterPro" id="IPR020843">
    <property type="entry name" value="ER"/>
</dbReference>
<evidence type="ECO:0000259" key="2">
    <source>
        <dbReference type="SMART" id="SM00829"/>
    </source>
</evidence>
<accession>A0ABS3QPX9</accession>
<dbReference type="CDD" id="cd05288">
    <property type="entry name" value="PGDH"/>
    <property type="match status" value="1"/>
</dbReference>
<dbReference type="InterPro" id="IPR011032">
    <property type="entry name" value="GroES-like_sf"/>
</dbReference>
<comment type="caution">
    <text evidence="3">The sequence shown here is derived from an EMBL/GenBank/DDBJ whole genome shotgun (WGS) entry which is preliminary data.</text>
</comment>
<dbReference type="Proteomes" id="UP000664369">
    <property type="component" value="Unassembled WGS sequence"/>
</dbReference>
<dbReference type="Gene3D" id="3.90.180.10">
    <property type="entry name" value="Medium-chain alcohol dehydrogenases, catalytic domain"/>
    <property type="match status" value="1"/>
</dbReference>
<evidence type="ECO:0000256" key="1">
    <source>
        <dbReference type="ARBA" id="ARBA00023002"/>
    </source>
</evidence>
<dbReference type="SUPFAM" id="SSF50129">
    <property type="entry name" value="GroES-like"/>
    <property type="match status" value="1"/>
</dbReference>
<sequence>MTYTNTRLKLASRPVGLPQSENFAFDTVSIPSLAEGQVLVKTHFISIDPAMRGWMNGAKSYMPPVALGEVFRALGAGQIIESRHPDFAVGDYVTGDFQVQQFVLRDGTAALDASNPATYLLKVDPTLAALETYLATLGMPGLTAYFGLLATGQPQPGETVVVSGAAGAVGSVVGQLAKLKGCRVVGLVGSQEKIDYCLNELGFDACLNYKDPYIRATLRSACPQGIDIYFDNVGGDLLDYALERLRLRARVVLCGAISQYNNMAPVKGPANYLSLLVNRARMEGIVVMDHAAHFAPATKEMASWLQDGRLLTPKVQVAHGIHNFLPALLQLFSGENFGKVLLAP</sequence>
<dbReference type="EMBL" id="JAGETZ010000026">
    <property type="protein sequence ID" value="MBO2013098.1"/>
    <property type="molecule type" value="Genomic_DNA"/>
</dbReference>
<gene>
    <name evidence="3" type="ORF">J4E00_28820</name>
</gene>
<dbReference type="SUPFAM" id="SSF51735">
    <property type="entry name" value="NAD(P)-binding Rossmann-fold domains"/>
    <property type="match status" value="1"/>
</dbReference>
<dbReference type="InterPro" id="IPR041694">
    <property type="entry name" value="ADH_N_2"/>
</dbReference>
<name>A0ABS3QPX9_9BACT</name>
<dbReference type="RefSeq" id="WP_208178837.1">
    <property type="nucleotide sequence ID" value="NZ_JAGETZ010000026.1"/>
</dbReference>
<dbReference type="PANTHER" id="PTHR43205:SF7">
    <property type="entry name" value="PROSTAGLANDIN REDUCTASE 1"/>
    <property type="match status" value="1"/>
</dbReference>
<keyword evidence="4" id="KW-1185">Reference proteome</keyword>
<dbReference type="Pfam" id="PF16884">
    <property type="entry name" value="ADH_N_2"/>
    <property type="match status" value="1"/>
</dbReference>
<organism evidence="3 4">
    <name type="scientific">Hymenobacter negativus</name>
    <dbReference type="NCBI Taxonomy" id="2795026"/>
    <lineage>
        <taxon>Bacteria</taxon>
        <taxon>Pseudomonadati</taxon>
        <taxon>Bacteroidota</taxon>
        <taxon>Cytophagia</taxon>
        <taxon>Cytophagales</taxon>
        <taxon>Hymenobacteraceae</taxon>
        <taxon>Hymenobacter</taxon>
    </lineage>
</organism>
<evidence type="ECO:0000313" key="3">
    <source>
        <dbReference type="EMBL" id="MBO2013098.1"/>
    </source>
</evidence>
<dbReference type="InterPro" id="IPR036291">
    <property type="entry name" value="NAD(P)-bd_dom_sf"/>
</dbReference>
<dbReference type="InterPro" id="IPR045010">
    <property type="entry name" value="MDR_fam"/>
</dbReference>
<keyword evidence="1" id="KW-0560">Oxidoreductase</keyword>
<protein>
    <submittedName>
        <fullName evidence="3">NADP-dependent oxidoreductase</fullName>
    </submittedName>
</protein>
<proteinExistence type="predicted"/>
<dbReference type="Gene3D" id="3.40.50.720">
    <property type="entry name" value="NAD(P)-binding Rossmann-like Domain"/>
    <property type="match status" value="1"/>
</dbReference>
<dbReference type="InterPro" id="IPR013149">
    <property type="entry name" value="ADH-like_C"/>
</dbReference>
<dbReference type="Pfam" id="PF00107">
    <property type="entry name" value="ADH_zinc_N"/>
    <property type="match status" value="1"/>
</dbReference>
<dbReference type="SMART" id="SM00829">
    <property type="entry name" value="PKS_ER"/>
    <property type="match status" value="1"/>
</dbReference>